<evidence type="ECO:0008006" key="4">
    <source>
        <dbReference type="Google" id="ProtNLM"/>
    </source>
</evidence>
<protein>
    <recommendedName>
        <fullName evidence="4">Integral membrane protein</fullName>
    </recommendedName>
</protein>
<feature type="transmembrane region" description="Helical" evidence="1">
    <location>
        <begin position="37"/>
        <end position="55"/>
    </location>
</feature>
<keyword evidence="3" id="KW-1185">Reference proteome</keyword>
<dbReference type="RefSeq" id="WP_209906826.1">
    <property type="nucleotide sequence ID" value="NZ_BAAAMI010000011.1"/>
</dbReference>
<name>A0ABS4WBT3_9MICC</name>
<proteinExistence type="predicted"/>
<keyword evidence="1" id="KW-0812">Transmembrane</keyword>
<evidence type="ECO:0000313" key="2">
    <source>
        <dbReference type="EMBL" id="MBP2373670.1"/>
    </source>
</evidence>
<comment type="caution">
    <text evidence="2">The sequence shown here is derived from an EMBL/GenBank/DDBJ whole genome shotgun (WGS) entry which is preliminary data.</text>
</comment>
<sequence>MKDHGLRIVRGWIGALICTCLAAASHTAVDGVMPPPAILGLLLCISAVICTALASGKISLMRTSLAVLLSQGAYHGAFGLFGHQHPGAGLIREAGAHAAHTGHGLELGLDPTVAAATAADSPAGWLMTAAHVVAAIATIAAMRRGEIAARTFAEAISLYVPRLILFVRGLQAARGKQPLLGVAYRMLVLRDVLRPALHRRGPPRGPAFAHP</sequence>
<keyword evidence="1" id="KW-1133">Transmembrane helix</keyword>
<reference evidence="2 3" key="1">
    <citation type="submission" date="2021-03" db="EMBL/GenBank/DDBJ databases">
        <title>Sequencing the genomes of 1000 actinobacteria strains.</title>
        <authorList>
            <person name="Klenk H.-P."/>
        </authorList>
    </citation>
    <scope>NUCLEOTIDE SEQUENCE [LARGE SCALE GENOMIC DNA]</scope>
    <source>
        <strain evidence="2 3">DSM 15454</strain>
    </source>
</reference>
<evidence type="ECO:0000313" key="3">
    <source>
        <dbReference type="Proteomes" id="UP000766570"/>
    </source>
</evidence>
<evidence type="ECO:0000256" key="1">
    <source>
        <dbReference type="SAM" id="Phobius"/>
    </source>
</evidence>
<accession>A0ABS4WBT3</accession>
<dbReference type="EMBL" id="JAGIOE010000001">
    <property type="protein sequence ID" value="MBP2373670.1"/>
    <property type="molecule type" value="Genomic_DNA"/>
</dbReference>
<dbReference type="Proteomes" id="UP000766570">
    <property type="component" value="Unassembled WGS sequence"/>
</dbReference>
<gene>
    <name evidence="2" type="ORF">JOF46_001582</name>
</gene>
<keyword evidence="1" id="KW-0472">Membrane</keyword>
<organism evidence="2 3">
    <name type="scientific">Paeniglutamicibacter psychrophenolicus</name>
    <dbReference type="NCBI Taxonomy" id="257454"/>
    <lineage>
        <taxon>Bacteria</taxon>
        <taxon>Bacillati</taxon>
        <taxon>Actinomycetota</taxon>
        <taxon>Actinomycetes</taxon>
        <taxon>Micrococcales</taxon>
        <taxon>Micrococcaceae</taxon>
        <taxon>Paeniglutamicibacter</taxon>
    </lineage>
</organism>